<accession>K1SL27</accession>
<feature type="non-terminal residue" evidence="1">
    <location>
        <position position="1"/>
    </location>
</feature>
<comment type="caution">
    <text evidence="1">The sequence shown here is derived from an EMBL/GenBank/DDBJ whole genome shotgun (WGS) entry which is preliminary data.</text>
</comment>
<reference evidence="1" key="1">
    <citation type="journal article" date="2013" name="Environ. Microbiol.">
        <title>Microbiota from the distal guts of lean and obese adolescents exhibit partial functional redundancy besides clear differences in community structure.</title>
        <authorList>
            <person name="Ferrer M."/>
            <person name="Ruiz A."/>
            <person name="Lanza F."/>
            <person name="Haange S.B."/>
            <person name="Oberbach A."/>
            <person name="Till H."/>
            <person name="Bargiela R."/>
            <person name="Campoy C."/>
            <person name="Segura M.T."/>
            <person name="Richter M."/>
            <person name="von Bergen M."/>
            <person name="Seifert J."/>
            <person name="Suarez A."/>
        </authorList>
    </citation>
    <scope>NUCLEOTIDE SEQUENCE</scope>
</reference>
<dbReference type="AlphaFoldDB" id="K1SL27"/>
<organism evidence="1">
    <name type="scientific">human gut metagenome</name>
    <dbReference type="NCBI Taxonomy" id="408170"/>
    <lineage>
        <taxon>unclassified sequences</taxon>
        <taxon>metagenomes</taxon>
        <taxon>organismal metagenomes</taxon>
    </lineage>
</organism>
<proteinExistence type="predicted"/>
<evidence type="ECO:0000313" key="1">
    <source>
        <dbReference type="EMBL" id="EKC56084.1"/>
    </source>
</evidence>
<gene>
    <name evidence="1" type="ORF">OBE_11244</name>
</gene>
<protein>
    <submittedName>
        <fullName evidence="1">Uncharacterized protein</fullName>
    </submittedName>
</protein>
<name>K1SL27_9ZZZZ</name>
<dbReference type="EMBL" id="AJWZ01007733">
    <property type="protein sequence ID" value="EKC56084.1"/>
    <property type="molecule type" value="Genomic_DNA"/>
</dbReference>
<sequence>SSFINEFDLDNPLTWDERNGKDTPKDAVVRYNAYLKNDSTLVEKIGKEFKVSGDCLFNFNSKKTSILKELIKQDYAAAERVISKLEKCSEMHHSEKNIVLLPATGGMNNLKGKLWFDASSNVCGPDGQWHIALDRPDTLVYCLDRYYKYGDELVLACSTKTNYGCIKKFLDIAGDVYAFCKEFLLLDRDAVDILIKSGGKPINDIESLEFYVDAALNYWENYR</sequence>